<keyword evidence="3" id="KW-1185">Reference proteome</keyword>
<dbReference type="HOGENOM" id="CLU_076645_1_1_1"/>
<proteinExistence type="predicted"/>
<accession>G2QCS8</accession>
<dbReference type="GeneID" id="11509401"/>
<evidence type="ECO:0000313" key="3">
    <source>
        <dbReference type="Proteomes" id="UP000007322"/>
    </source>
</evidence>
<name>G2QCS8_THET4</name>
<organism evidence="2 3">
    <name type="scientific">Thermothelomyces thermophilus (strain ATCC 42464 / BCRC 31852 / DSM 1799)</name>
    <name type="common">Sporotrichum thermophile</name>
    <dbReference type="NCBI Taxonomy" id="573729"/>
    <lineage>
        <taxon>Eukaryota</taxon>
        <taxon>Fungi</taxon>
        <taxon>Dikarya</taxon>
        <taxon>Ascomycota</taxon>
        <taxon>Pezizomycotina</taxon>
        <taxon>Sordariomycetes</taxon>
        <taxon>Sordariomycetidae</taxon>
        <taxon>Sordariales</taxon>
        <taxon>Chaetomiaceae</taxon>
        <taxon>Thermothelomyces</taxon>
    </lineage>
</organism>
<dbReference type="Proteomes" id="UP000007322">
    <property type="component" value="Chromosome 3"/>
</dbReference>
<dbReference type="OMA" id="WSKLNKQ"/>
<feature type="compositionally biased region" description="Polar residues" evidence="1">
    <location>
        <begin position="8"/>
        <end position="24"/>
    </location>
</feature>
<dbReference type="EMBL" id="CP003004">
    <property type="protein sequence ID" value="AEO58200.1"/>
    <property type="molecule type" value="Genomic_DNA"/>
</dbReference>
<reference evidence="2 3" key="1">
    <citation type="journal article" date="2011" name="Nat. Biotechnol.">
        <title>Comparative genomic analysis of the thermophilic biomass-degrading fungi Myceliophthora thermophila and Thielavia terrestris.</title>
        <authorList>
            <person name="Berka R.M."/>
            <person name="Grigoriev I.V."/>
            <person name="Otillar R."/>
            <person name="Salamov A."/>
            <person name="Grimwood J."/>
            <person name="Reid I."/>
            <person name="Ishmael N."/>
            <person name="John T."/>
            <person name="Darmond C."/>
            <person name="Moisan M.-C."/>
            <person name="Henrissat B."/>
            <person name="Coutinho P.M."/>
            <person name="Lombard V."/>
            <person name="Natvig D.O."/>
            <person name="Lindquist E."/>
            <person name="Schmutz J."/>
            <person name="Lucas S."/>
            <person name="Harris P."/>
            <person name="Powlowski J."/>
            <person name="Bellemare A."/>
            <person name="Taylor D."/>
            <person name="Butler G."/>
            <person name="de Vries R.P."/>
            <person name="Allijn I.E."/>
            <person name="van den Brink J."/>
            <person name="Ushinsky S."/>
            <person name="Storms R."/>
            <person name="Powell A.J."/>
            <person name="Paulsen I.T."/>
            <person name="Elbourne L.D.H."/>
            <person name="Baker S.E."/>
            <person name="Magnuson J."/>
            <person name="LaBoissiere S."/>
            <person name="Clutterbuck A.J."/>
            <person name="Martinez D."/>
            <person name="Wogulis M."/>
            <person name="de Leon A.L."/>
            <person name="Rey M.W."/>
            <person name="Tsang A."/>
        </authorList>
    </citation>
    <scope>NUCLEOTIDE SEQUENCE [LARGE SCALE GENOMIC DNA]</scope>
    <source>
        <strain evidence="3">ATCC 42464 / BCRC 31852 / DSM 1799</strain>
    </source>
</reference>
<gene>
    <name evidence="2" type="ORF">MYCTH_2305398</name>
</gene>
<evidence type="ECO:0000256" key="1">
    <source>
        <dbReference type="SAM" id="MobiDB-lite"/>
    </source>
</evidence>
<dbReference type="STRING" id="573729.G2QCS8"/>
<dbReference type="AlphaFoldDB" id="G2QCS8"/>
<evidence type="ECO:0008006" key="4">
    <source>
        <dbReference type="Google" id="ProtNLM"/>
    </source>
</evidence>
<dbReference type="OrthoDB" id="10263401at2759"/>
<feature type="region of interest" description="Disordered" evidence="1">
    <location>
        <begin position="1"/>
        <end position="34"/>
    </location>
</feature>
<evidence type="ECO:0000313" key="2">
    <source>
        <dbReference type="EMBL" id="AEO58200.1"/>
    </source>
</evidence>
<dbReference type="RefSeq" id="XP_003663445.1">
    <property type="nucleotide sequence ID" value="XM_003663397.1"/>
</dbReference>
<sequence length="225" mass="25360">MTARTRLATRTVQTARPAPVSTTAAKPVPKATKSAATTVPQPIRLFEDVKAWETWLEANHTDQAGLWLKIAKKGGKIASITYEEALDTALCFGWIDGQKKSLDADHFIQRFTPRRKGSLWSRRNVEKVEALIAAGRVREPGWAEIEAGKADGRWEKAYAPASAMQVPDDFREALERNSKAKAFFEGLGKTKRYSFLWRITTAKREETRRKKIDQFITLLARGETL</sequence>
<dbReference type="KEGG" id="mtm:MYCTH_2305398"/>
<dbReference type="Pfam" id="PF13376">
    <property type="entry name" value="OmdA"/>
    <property type="match status" value="1"/>
</dbReference>
<protein>
    <recommendedName>
        <fullName evidence="4">Bacteriocin-protection protein</fullName>
    </recommendedName>
</protein>
<dbReference type="eggNOG" id="ENOG502SPWU">
    <property type="taxonomic scope" value="Eukaryota"/>
</dbReference>
<dbReference type="InParanoid" id="G2QCS8"/>
<dbReference type="VEuPathDB" id="FungiDB:MYCTH_2305398"/>